<feature type="binding site" evidence="5">
    <location>
        <position position="156"/>
    </location>
    <ligand>
        <name>Mn(2+)</name>
        <dbReference type="ChEBI" id="CHEBI:29035"/>
        <label>2</label>
    </ligand>
</feature>
<dbReference type="EMBL" id="FNBD01000001">
    <property type="protein sequence ID" value="SDE45816.1"/>
    <property type="molecule type" value="Genomic_DNA"/>
</dbReference>
<dbReference type="Gene3D" id="3.40.800.10">
    <property type="entry name" value="Ureohydrolase domain"/>
    <property type="match status" value="1"/>
</dbReference>
<dbReference type="UniPathway" id="UPA00379">
    <property type="reaction ID" value="UER00552"/>
</dbReference>
<dbReference type="PANTHER" id="PTHR11358">
    <property type="entry name" value="ARGINASE/AGMATINASE"/>
    <property type="match status" value="1"/>
</dbReference>
<dbReference type="PIRSF" id="PIRSF036979">
    <property type="entry name" value="Arginase"/>
    <property type="match status" value="1"/>
</dbReference>
<comment type="pathway">
    <text evidence="5">Amino-acid degradation; L-histidine degradation into L-glutamate; L-glutamate from N-formimidoyl-L-glutamate (hydrolase route): step 1/1.</text>
</comment>
<comment type="similarity">
    <text evidence="5 8">Belongs to the arginase family.</text>
</comment>
<proteinExistence type="inferred from homology"/>
<protein>
    <recommendedName>
        <fullName evidence="5 6">Formimidoylglutamase</fullName>
        <ecNumber evidence="5 6">3.5.3.8</ecNumber>
    </recommendedName>
    <alternativeName>
        <fullName evidence="5">Formiminoglutamase</fullName>
    </alternativeName>
    <alternativeName>
        <fullName evidence="5">Formiminoglutamate hydrolase</fullName>
    </alternativeName>
</protein>
<dbReference type="RefSeq" id="WP_074537177.1">
    <property type="nucleotide sequence ID" value="NZ_FNBD01000001.1"/>
</dbReference>
<dbReference type="PRINTS" id="PR00116">
    <property type="entry name" value="ARGINASE"/>
</dbReference>
<dbReference type="CDD" id="cd09988">
    <property type="entry name" value="Formimidoylglutamase"/>
    <property type="match status" value="1"/>
</dbReference>
<dbReference type="NCBIfam" id="TIGR01227">
    <property type="entry name" value="hutG"/>
    <property type="match status" value="1"/>
</dbReference>
<organism evidence="9 10">
    <name type="scientific">Cellulophaga baltica</name>
    <dbReference type="NCBI Taxonomy" id="76594"/>
    <lineage>
        <taxon>Bacteria</taxon>
        <taxon>Pseudomonadati</taxon>
        <taxon>Bacteroidota</taxon>
        <taxon>Flavobacteriia</taxon>
        <taxon>Flavobacteriales</taxon>
        <taxon>Flavobacteriaceae</taxon>
        <taxon>Cellulophaga</taxon>
    </lineage>
</organism>
<dbReference type="GO" id="GO:0019557">
    <property type="term" value="P:L-histidine catabolic process to glutamate and formate"/>
    <property type="evidence" value="ECO:0007669"/>
    <property type="project" value="UniProtKB-UniPathway"/>
</dbReference>
<evidence type="ECO:0000313" key="10">
    <source>
        <dbReference type="Proteomes" id="UP000182114"/>
    </source>
</evidence>
<evidence type="ECO:0000256" key="3">
    <source>
        <dbReference type="ARBA" id="ARBA00022808"/>
    </source>
</evidence>
<comment type="catalytic activity">
    <reaction evidence="5">
        <text>N-formimidoyl-L-glutamate + H2O = formamide + L-glutamate</text>
        <dbReference type="Rhea" id="RHEA:22492"/>
        <dbReference type="ChEBI" id="CHEBI:15377"/>
        <dbReference type="ChEBI" id="CHEBI:16397"/>
        <dbReference type="ChEBI" id="CHEBI:29985"/>
        <dbReference type="ChEBI" id="CHEBI:58928"/>
        <dbReference type="EC" id="3.5.3.8"/>
    </reaction>
</comment>
<feature type="binding site" evidence="5 7">
    <location>
        <position position="158"/>
    </location>
    <ligand>
        <name>Mn(2+)</name>
        <dbReference type="ChEBI" id="CHEBI:29035"/>
        <label>1</label>
    </ligand>
</feature>
<keyword evidence="4 5" id="KW-0464">Manganese</keyword>
<feature type="binding site" evidence="5">
    <location>
        <position position="248"/>
    </location>
    <ligand>
        <name>Mn(2+)</name>
        <dbReference type="ChEBI" id="CHEBI:29035"/>
        <label>2</label>
    </ligand>
</feature>
<dbReference type="Pfam" id="PF00491">
    <property type="entry name" value="Arginase"/>
    <property type="match status" value="1"/>
</dbReference>
<evidence type="ECO:0000256" key="7">
    <source>
        <dbReference type="PIRSR" id="PIRSR036979-1"/>
    </source>
</evidence>
<comment type="cofactor">
    <cofactor evidence="5 7">
        <name>Mn(2+)</name>
        <dbReference type="ChEBI" id="CHEBI:29035"/>
    </cofactor>
    <text evidence="5 7">Binds 2 manganese ions per subunit.</text>
</comment>
<feature type="binding site" evidence="5">
    <location>
        <position position="154"/>
    </location>
    <ligand>
        <name>Mn(2+)</name>
        <dbReference type="ChEBI" id="CHEBI:29035"/>
        <label>2</label>
    </ligand>
</feature>
<feature type="binding site" evidence="5 7">
    <location>
        <position position="129"/>
    </location>
    <ligand>
        <name>Mn(2+)</name>
        <dbReference type="ChEBI" id="CHEBI:29035"/>
        <label>1</label>
    </ligand>
</feature>
<dbReference type="AlphaFoldDB" id="A0A1G7D4E6"/>
<dbReference type="SUPFAM" id="SSF52768">
    <property type="entry name" value="Arginase/deacetylase"/>
    <property type="match status" value="1"/>
</dbReference>
<sequence>MLAYKKTPPELWSGRTSEQKLYLHEKVHCGTIDEIEIAENQKTIVLLGYACDEGVKRNQGRIGAVNGPDTIRQSLGKFPNHLEDDFQFIDCGTILCPEGKMEQAQEDLSQTIAQLLSLNTFPIVLGGGHDIAFGHYQGIKKHLGNKKIGIINFDAHFDLRLNTPGNTSGTPFYQIAQECQKEGAVFNYMCLGVRRDANDKTLFETADSLNVKYLETAHFNMHYLEHVQLILMQFIEDVDHVYTTLDLDGFSSAYAPGVSAPSPMGFAPNIVLESLRVIMDSKKLISLDIAEMNPTYDSDGQTAKLAASLVHYVMHHK</sequence>
<feature type="binding site" evidence="5 7">
    <location>
        <position position="154"/>
    </location>
    <ligand>
        <name>Mn(2+)</name>
        <dbReference type="ChEBI" id="CHEBI:29035"/>
        <label>1</label>
    </ligand>
</feature>
<feature type="binding site" evidence="5">
    <location>
        <position position="246"/>
    </location>
    <ligand>
        <name>Mn(2+)</name>
        <dbReference type="ChEBI" id="CHEBI:29035"/>
        <label>2</label>
    </ligand>
</feature>
<dbReference type="GO" id="GO:0033389">
    <property type="term" value="P:putrescine biosynthetic process from arginine, via agmatine"/>
    <property type="evidence" value="ECO:0007669"/>
    <property type="project" value="TreeGrafter"/>
</dbReference>
<dbReference type="HAMAP" id="MF_00737">
    <property type="entry name" value="Formimidoylglutam"/>
    <property type="match status" value="1"/>
</dbReference>
<evidence type="ECO:0000256" key="8">
    <source>
        <dbReference type="PROSITE-ProRule" id="PRU00742"/>
    </source>
</evidence>
<feature type="binding site" evidence="7">
    <location>
        <position position="156"/>
    </location>
    <ligand>
        <name>Mn(2+)</name>
        <dbReference type="ChEBI" id="CHEBI:29035"/>
        <label>1</label>
    </ligand>
</feature>
<evidence type="ECO:0000256" key="2">
    <source>
        <dbReference type="ARBA" id="ARBA00022801"/>
    </source>
</evidence>
<dbReference type="eggNOG" id="COG0010">
    <property type="taxonomic scope" value="Bacteria"/>
</dbReference>
<evidence type="ECO:0000256" key="6">
    <source>
        <dbReference type="NCBIfam" id="TIGR01227"/>
    </source>
</evidence>
<dbReference type="GO" id="GO:0008783">
    <property type="term" value="F:agmatinase activity"/>
    <property type="evidence" value="ECO:0007669"/>
    <property type="project" value="TreeGrafter"/>
</dbReference>
<dbReference type="GO" id="GO:0050415">
    <property type="term" value="F:formimidoylglutamase activity"/>
    <property type="evidence" value="ECO:0007669"/>
    <property type="project" value="UniProtKB-UniRule"/>
</dbReference>
<dbReference type="InterPro" id="IPR023696">
    <property type="entry name" value="Ureohydrolase_dom_sf"/>
</dbReference>
<keyword evidence="10" id="KW-1185">Reference proteome</keyword>
<name>A0A1G7D4E6_9FLAO</name>
<dbReference type="InterPro" id="IPR006035">
    <property type="entry name" value="Ureohydrolase"/>
</dbReference>
<evidence type="ECO:0000256" key="5">
    <source>
        <dbReference type="HAMAP-Rule" id="MF_00737"/>
    </source>
</evidence>
<evidence type="ECO:0000313" key="9">
    <source>
        <dbReference type="EMBL" id="SDE45816.1"/>
    </source>
</evidence>
<dbReference type="InterPro" id="IPR005923">
    <property type="entry name" value="HutG"/>
</dbReference>
<dbReference type="GO" id="GO:0019556">
    <property type="term" value="P:L-histidine catabolic process to glutamate and formamide"/>
    <property type="evidence" value="ECO:0007669"/>
    <property type="project" value="UniProtKB-UniRule"/>
</dbReference>
<dbReference type="EC" id="3.5.3.8" evidence="5 6"/>
<accession>A0A1G7D4E6</accession>
<dbReference type="PROSITE" id="PS51409">
    <property type="entry name" value="ARGINASE_2"/>
    <property type="match status" value="1"/>
</dbReference>
<reference evidence="10" key="1">
    <citation type="submission" date="2016-10" db="EMBL/GenBank/DDBJ databases">
        <authorList>
            <person name="Varghese N."/>
            <person name="Submissions S."/>
        </authorList>
    </citation>
    <scope>NUCLEOTIDE SEQUENCE [LARGE SCALE GENOMIC DNA]</scope>
    <source>
        <strain evidence="10">DSM 24729</strain>
    </source>
</reference>
<dbReference type="Proteomes" id="UP000182114">
    <property type="component" value="Unassembled WGS sequence"/>
</dbReference>
<gene>
    <name evidence="5" type="primary">hutG</name>
    <name evidence="9" type="ORF">SAMN04487992_101313</name>
</gene>
<comment type="function">
    <text evidence="5">Catalyzes the conversion of N-formimidoyl-L-glutamate to L-glutamate and formamide.</text>
</comment>
<dbReference type="PANTHER" id="PTHR11358:SF35">
    <property type="entry name" value="FORMIMIDOYLGLUTAMASE"/>
    <property type="match status" value="1"/>
</dbReference>
<keyword evidence="3 5" id="KW-0369">Histidine metabolism</keyword>
<keyword evidence="1 5" id="KW-0479">Metal-binding</keyword>
<evidence type="ECO:0000256" key="4">
    <source>
        <dbReference type="ARBA" id="ARBA00023211"/>
    </source>
</evidence>
<dbReference type="GO" id="GO:0030145">
    <property type="term" value="F:manganese ion binding"/>
    <property type="evidence" value="ECO:0007669"/>
    <property type="project" value="UniProtKB-UniRule"/>
</dbReference>
<keyword evidence="2 5" id="KW-0378">Hydrolase</keyword>
<evidence type="ECO:0000256" key="1">
    <source>
        <dbReference type="ARBA" id="ARBA00022723"/>
    </source>
</evidence>
<feature type="binding site" evidence="5 7">
    <location>
        <position position="246"/>
    </location>
    <ligand>
        <name>Mn(2+)</name>
        <dbReference type="ChEBI" id="CHEBI:29035"/>
        <label>1</label>
    </ligand>
</feature>
<feature type="binding site" evidence="7">
    <location>
        <position position="248"/>
    </location>
    <ligand>
        <name>Mn(2+)</name>
        <dbReference type="ChEBI" id="CHEBI:29035"/>
        <label>1</label>
    </ligand>
</feature>